<keyword evidence="2" id="KW-0805">Transcription regulation</keyword>
<gene>
    <name evidence="5" type="primary">rfaH</name>
    <name evidence="5" type="ORF">FIV01_00885</name>
</gene>
<dbReference type="Proteomes" id="UP000326936">
    <property type="component" value="Chromosome"/>
</dbReference>
<evidence type="ECO:0000256" key="3">
    <source>
        <dbReference type="ARBA" id="ARBA00023163"/>
    </source>
</evidence>
<evidence type="ECO:0000256" key="2">
    <source>
        <dbReference type="ARBA" id="ARBA00023015"/>
    </source>
</evidence>
<evidence type="ECO:0000256" key="1">
    <source>
        <dbReference type="ARBA" id="ARBA00022814"/>
    </source>
</evidence>
<dbReference type="CDD" id="cd09892">
    <property type="entry name" value="NGN_SP_RfaH"/>
    <property type="match status" value="1"/>
</dbReference>
<dbReference type="OrthoDB" id="9790639at2"/>
<dbReference type="AlphaFoldDB" id="A0A5P9CGM7"/>
<dbReference type="Gene3D" id="3.30.70.940">
    <property type="entry name" value="NusG, N-terminal domain"/>
    <property type="match status" value="1"/>
</dbReference>
<sequence>MILIMMKNIQNDNQNNQWFLVRCKNKQERRASLNLANQSIASYYPLINVVKMRRGKKQVIREPLFPGYIFVYIDPSSFLASKVANTFGVCGYVQFSGRPQVVPDTIVGDLKARACLVIDESIQFSEEMVVSGGKCKNMKEIFLEPEGERRSSILIDMLN</sequence>
<organism evidence="5 6">
    <name type="scientific">Vibrio aquimaris</name>
    <dbReference type="NCBI Taxonomy" id="2587862"/>
    <lineage>
        <taxon>Bacteria</taxon>
        <taxon>Pseudomonadati</taxon>
        <taxon>Pseudomonadota</taxon>
        <taxon>Gammaproteobacteria</taxon>
        <taxon>Vibrionales</taxon>
        <taxon>Vibrionaceae</taxon>
        <taxon>Vibrio</taxon>
    </lineage>
</organism>
<dbReference type="GO" id="GO:0005829">
    <property type="term" value="C:cytosol"/>
    <property type="evidence" value="ECO:0007669"/>
    <property type="project" value="TreeGrafter"/>
</dbReference>
<dbReference type="GO" id="GO:0006354">
    <property type="term" value="P:DNA-templated transcription elongation"/>
    <property type="evidence" value="ECO:0007669"/>
    <property type="project" value="InterPro"/>
</dbReference>
<dbReference type="GO" id="GO:0031564">
    <property type="term" value="P:transcription antitermination"/>
    <property type="evidence" value="ECO:0007669"/>
    <property type="project" value="UniProtKB-KW"/>
</dbReference>
<evidence type="ECO:0000259" key="4">
    <source>
        <dbReference type="SMART" id="SM00738"/>
    </source>
</evidence>
<dbReference type="InterPro" id="IPR043425">
    <property type="entry name" value="NusG-like"/>
</dbReference>
<accession>A0A5P9CGM7</accession>
<keyword evidence="6" id="KW-1185">Reference proteome</keyword>
<name>A0A5P9CGM7_9VIBR</name>
<dbReference type="KEGG" id="vaq:FIV01_00885"/>
<dbReference type="NCBIfam" id="NF006534">
    <property type="entry name" value="PRK09014.1"/>
    <property type="match status" value="1"/>
</dbReference>
<dbReference type="SMART" id="SM00738">
    <property type="entry name" value="NGN"/>
    <property type="match status" value="1"/>
</dbReference>
<evidence type="ECO:0000313" key="5">
    <source>
        <dbReference type="EMBL" id="QFT25013.1"/>
    </source>
</evidence>
<dbReference type="EMBL" id="CP045350">
    <property type="protein sequence ID" value="QFT25013.1"/>
    <property type="molecule type" value="Genomic_DNA"/>
</dbReference>
<keyword evidence="1" id="KW-0889">Transcription antitermination</keyword>
<dbReference type="SUPFAM" id="SSF82679">
    <property type="entry name" value="N-utilization substance G protein NusG, N-terminal domain"/>
    <property type="match status" value="1"/>
</dbReference>
<dbReference type="PANTHER" id="PTHR30265:SF7">
    <property type="entry name" value="TRANSCRIPTION ANTITERMINATION PROTEIN RFAH"/>
    <property type="match status" value="1"/>
</dbReference>
<evidence type="ECO:0000313" key="6">
    <source>
        <dbReference type="Proteomes" id="UP000326936"/>
    </source>
</evidence>
<dbReference type="InterPro" id="IPR006645">
    <property type="entry name" value="NGN-like_dom"/>
</dbReference>
<feature type="domain" description="NusG-like N-terminal" evidence="4">
    <location>
        <begin position="15"/>
        <end position="114"/>
    </location>
</feature>
<proteinExistence type="predicted"/>
<dbReference type="InterPro" id="IPR036735">
    <property type="entry name" value="NGN_dom_sf"/>
</dbReference>
<reference evidence="5 6" key="1">
    <citation type="submission" date="2019-10" db="EMBL/GenBank/DDBJ databases">
        <title>Complete genome sequence of Vibrio sp. strain THAF100, isolated from non-filtered water from the water column of tank 6 of a marine aquarium containing stony-coral fragments. Water maintained at 26 degree C.</title>
        <authorList>
            <person name="Ruckert C."/>
            <person name="Franco A."/>
            <person name="Kalinowski J."/>
            <person name="Glaeser S."/>
        </authorList>
    </citation>
    <scope>NUCLEOTIDE SEQUENCE [LARGE SCALE GENOMIC DNA]</scope>
    <source>
        <strain evidence="5 6">THAF100</strain>
    </source>
</reference>
<dbReference type="Pfam" id="PF02357">
    <property type="entry name" value="NusG"/>
    <property type="match status" value="1"/>
</dbReference>
<keyword evidence="3" id="KW-0804">Transcription</keyword>
<dbReference type="PANTHER" id="PTHR30265">
    <property type="entry name" value="RHO-INTERACTING TRANSCRIPTION TERMINATION FACTOR NUSG"/>
    <property type="match status" value="1"/>
</dbReference>
<protein>
    <submittedName>
        <fullName evidence="5">Transcription antitermination protein RfaH</fullName>
    </submittedName>
</protein>